<protein>
    <recommendedName>
        <fullName evidence="5">CASP8-associated protein 2</fullName>
    </recommendedName>
</protein>
<feature type="compositionally biased region" description="Low complexity" evidence="2">
    <location>
        <begin position="1418"/>
        <end position="1431"/>
    </location>
</feature>
<feature type="compositionally biased region" description="Basic and acidic residues" evidence="2">
    <location>
        <begin position="1835"/>
        <end position="1864"/>
    </location>
</feature>
<feature type="compositionally biased region" description="Polar residues" evidence="2">
    <location>
        <begin position="155"/>
        <end position="178"/>
    </location>
</feature>
<feature type="region of interest" description="Disordered" evidence="2">
    <location>
        <begin position="500"/>
        <end position="528"/>
    </location>
</feature>
<feature type="compositionally biased region" description="Polar residues" evidence="2">
    <location>
        <begin position="215"/>
        <end position="230"/>
    </location>
</feature>
<keyword evidence="4" id="KW-1185">Reference proteome</keyword>
<feature type="region of interest" description="Disordered" evidence="2">
    <location>
        <begin position="293"/>
        <end position="323"/>
    </location>
</feature>
<feature type="compositionally biased region" description="Low complexity" evidence="2">
    <location>
        <begin position="1809"/>
        <end position="1823"/>
    </location>
</feature>
<feature type="region of interest" description="Disordered" evidence="2">
    <location>
        <begin position="1807"/>
        <end position="1930"/>
    </location>
</feature>
<feature type="compositionally biased region" description="Polar residues" evidence="2">
    <location>
        <begin position="750"/>
        <end position="779"/>
    </location>
</feature>
<evidence type="ECO:0000256" key="1">
    <source>
        <dbReference type="SAM" id="Coils"/>
    </source>
</evidence>
<reference evidence="3 4" key="1">
    <citation type="submission" date="2024-01" db="EMBL/GenBank/DDBJ databases">
        <title>The genome of the rayed Mediterranean limpet Patella caerulea (Linnaeus, 1758).</title>
        <authorList>
            <person name="Anh-Thu Weber A."/>
            <person name="Halstead-Nussloch G."/>
        </authorList>
    </citation>
    <scope>NUCLEOTIDE SEQUENCE [LARGE SCALE GENOMIC DNA]</scope>
    <source>
        <strain evidence="3">AATW-2023a</strain>
        <tissue evidence="3">Whole specimen</tissue>
    </source>
</reference>
<feature type="region of interest" description="Disordered" evidence="2">
    <location>
        <begin position="1401"/>
        <end position="1431"/>
    </location>
</feature>
<feature type="compositionally biased region" description="Polar residues" evidence="2">
    <location>
        <begin position="129"/>
        <end position="141"/>
    </location>
</feature>
<feature type="compositionally biased region" description="Polar residues" evidence="2">
    <location>
        <begin position="1606"/>
        <end position="1615"/>
    </location>
</feature>
<feature type="region of interest" description="Disordered" evidence="2">
    <location>
        <begin position="1590"/>
        <end position="1656"/>
    </location>
</feature>
<feature type="region of interest" description="Disordered" evidence="2">
    <location>
        <begin position="1463"/>
        <end position="1485"/>
    </location>
</feature>
<feature type="compositionally biased region" description="Basic and acidic residues" evidence="2">
    <location>
        <begin position="736"/>
        <end position="749"/>
    </location>
</feature>
<feature type="compositionally biased region" description="Acidic residues" evidence="2">
    <location>
        <begin position="1642"/>
        <end position="1653"/>
    </location>
</feature>
<organism evidence="3 4">
    <name type="scientific">Patella caerulea</name>
    <name type="common">Rayed Mediterranean limpet</name>
    <dbReference type="NCBI Taxonomy" id="87958"/>
    <lineage>
        <taxon>Eukaryota</taxon>
        <taxon>Metazoa</taxon>
        <taxon>Spiralia</taxon>
        <taxon>Lophotrochozoa</taxon>
        <taxon>Mollusca</taxon>
        <taxon>Gastropoda</taxon>
        <taxon>Patellogastropoda</taxon>
        <taxon>Patelloidea</taxon>
        <taxon>Patellidae</taxon>
        <taxon>Patella</taxon>
    </lineage>
</organism>
<feature type="compositionally biased region" description="Polar residues" evidence="2">
    <location>
        <begin position="258"/>
        <end position="269"/>
    </location>
</feature>
<name>A0AAN8J6P2_PATCE</name>
<feature type="compositionally biased region" description="Basic and acidic residues" evidence="2">
    <location>
        <begin position="1902"/>
        <end position="1922"/>
    </location>
</feature>
<feature type="region of interest" description="Disordered" evidence="2">
    <location>
        <begin position="1733"/>
        <end position="1764"/>
    </location>
</feature>
<feature type="compositionally biased region" description="Polar residues" evidence="2">
    <location>
        <begin position="500"/>
        <end position="512"/>
    </location>
</feature>
<feature type="compositionally biased region" description="Low complexity" evidence="2">
    <location>
        <begin position="679"/>
        <end position="695"/>
    </location>
</feature>
<evidence type="ECO:0000313" key="4">
    <source>
        <dbReference type="Proteomes" id="UP001347796"/>
    </source>
</evidence>
<feature type="compositionally biased region" description="Basic and acidic residues" evidence="2">
    <location>
        <begin position="188"/>
        <end position="206"/>
    </location>
</feature>
<gene>
    <name evidence="3" type="ORF">SNE40_019228</name>
</gene>
<dbReference type="EMBL" id="JAZGQO010000014">
    <property type="protein sequence ID" value="KAK6170950.1"/>
    <property type="molecule type" value="Genomic_DNA"/>
</dbReference>
<feature type="compositionally biased region" description="Polar residues" evidence="2">
    <location>
        <begin position="1064"/>
        <end position="1092"/>
    </location>
</feature>
<feature type="compositionally biased region" description="Polar residues" evidence="2">
    <location>
        <begin position="1405"/>
        <end position="1417"/>
    </location>
</feature>
<feature type="region of interest" description="Disordered" evidence="2">
    <location>
        <begin position="1048"/>
        <end position="1092"/>
    </location>
</feature>
<feature type="compositionally biased region" description="Basic and acidic residues" evidence="2">
    <location>
        <begin position="660"/>
        <end position="678"/>
    </location>
</feature>
<feature type="region of interest" description="Disordered" evidence="2">
    <location>
        <begin position="631"/>
        <end position="824"/>
    </location>
</feature>
<feature type="compositionally biased region" description="Basic and acidic residues" evidence="2">
    <location>
        <begin position="1876"/>
        <end position="1894"/>
    </location>
</feature>
<evidence type="ECO:0000256" key="2">
    <source>
        <dbReference type="SAM" id="MobiDB-lite"/>
    </source>
</evidence>
<feature type="compositionally biased region" description="Polar residues" evidence="2">
    <location>
        <begin position="705"/>
        <end position="734"/>
    </location>
</feature>
<comment type="caution">
    <text evidence="3">The sequence shown here is derived from an EMBL/GenBank/DDBJ whole genome shotgun (WGS) entry which is preliminary data.</text>
</comment>
<feature type="compositionally biased region" description="Polar residues" evidence="2">
    <location>
        <begin position="640"/>
        <end position="658"/>
    </location>
</feature>
<feature type="compositionally biased region" description="Polar residues" evidence="2">
    <location>
        <begin position="306"/>
        <end position="318"/>
    </location>
</feature>
<feature type="compositionally biased region" description="Polar residues" evidence="2">
    <location>
        <begin position="883"/>
        <end position="902"/>
    </location>
</feature>
<evidence type="ECO:0000313" key="3">
    <source>
        <dbReference type="EMBL" id="KAK6170950.1"/>
    </source>
</evidence>
<feature type="compositionally biased region" description="Basic and acidic residues" evidence="2">
    <location>
        <begin position="232"/>
        <end position="244"/>
    </location>
</feature>
<feature type="region of interest" description="Disordered" evidence="2">
    <location>
        <begin position="123"/>
        <end position="273"/>
    </location>
</feature>
<sequence>MMNEDSLDIYCDLLTDEQTDKAESNAELTKLLYDANSSVEGLQKELDAKKKSEEVLTQQNEDLKRKISTLLLTARAELGRKNAIIEDLREQVDHHTKQSFYNGRFKNRGTNQFRHQSPQIAAQLPDYNNPKQGTQSRFNSSQEDRYKTRYESPLSDRQQIICDSQHQVIQQKYNQDSPEISAHRKRKISDELEKSDACTKRSRLEDSTLGLKPTDMQQKSNLSKTKNISSDDIEKSKQSRDPRKNNILNRLGNRNPVCRNSESDSSSNEHIVKECKDPRKININRLSDEKVIKCKQSPPKQKSDSEANNNTKELSSSGKVIDLREKLRSRKKSKLNTNQNPLNTVKDPRLKISGHQEKKSNSVELFPLNFKDTANLGGVKTTSSDIKDAGKTNSSLELSSSSVDISNELNFKNVSKISSPNQLSLKKNNLLIDPMKKPFGVGFDISTASKISKGDNMVCSENKLLGEEDRTNREYIETSEDSDTSGRKLVIDVSKTTKNSSQIDNSSLSDDITSQDDESMVRDSVSKSKVVSNIATRNNSNDLQKIGSRISKSSKNVSSALLSDGKPKTNVGCTDSVKVVKSRNNKSTNGNNCVIETLNSATVIENQSRDCSLNTGTKSSESELVRKIRKDTSQLKPKLSKSSHASPCHSTPLTSSFSEPPKHSDSDISNNEKYKNSESENVTSSSNLSMSPLSEHGTEKENGKLNATKNVTESSKKTVPNHNITSVSKSSCTSLKEGKSLIDKRDNKKSLSSKNIKTSVSKTSVTCNDSDNINTTIKSKTVELCPSSDSNSSKKLPDKHLRAKTVKDRVKSPTPKTILSSEKVDAKKSSNSCLKVLSDHIRTDSAADVSKSSKQEDDGKLDEKKESKMDITTAKSKSVYHASISTKNSRNNKSCNHKSLSTNKEKIQTRKSLVKALSKSSDETSSETVLELAKCINTKTADSLQTKTICTNKRTGGEKGEQNSHGLDPENAYISAERKRKIEEAPVNIAVPIEIELPDTQKEQPDHYKTINDPGNKKIEVPNDISSVDGGHLQTNVANTTSIEHSSTDIQMDVDHGSDICTEGKNSNDSIKITPERTSAGNSATEPVQETPLSGGWLANLFSSGTENEFMKRLQKMEEDIQLLKMAASRGNSLSFTPDPNLSKNTSVATSGKNCAEFDDCINATNKCDSERHQENIQIPPTNSMNRDDSNEQMHETITRSADYKEILDDYRPEKDNLETPNKISSPSVYHIKENLDKTPEKQSGCKKIVLVRRRLHDKMRSPEQNKPPSEISISKSPVRAAVMSSKRAKSNLSTSPTNFSSGYEDANNDTLKTCDSTEKTQEILPLLDTNCIDIDKVSNTDEIRSPLPSTKETSPIMNSTKISDAAVSEMPVVSGMGPVISQNESEISVNVSKEIEHIKSESSLVTSNKTSARSDQTISVHSTESSNSSVNDISDVSIYSANSSLSSEVQKSFTVNETIIDCEPNHTDSNNDTDTSDESYCNKSEKDGKQSLVCVSNVVKMLQSDLDMSSDSNGSNTCDIVPEGTCSSNISTPKTPVKDHPTSPLNRISPVPKLVPPDNVNCDSKLLALINLSTHNLLLSGHSVSFESTNANSNTHEPVERVENKSSSAVTSQKWLGPEFVRSSTPRGKSKSPFLEHQPEEFSEGEVLDSDENHEGCGASVMDALETSMSNANNCVESEQVVNNLRSSVAHKQVVATPMTRHTSPQPQEKIITAVGSDIFKKPSIEDFQIFQDNQDIKSKEDAPSGSNSTEDDSYSSKEDGEITQDSITACDDNTEHLLDSNSVNFVFDAKIDEDDDLLGCMDDDSLKTSVSKPKPVTPKKSFVIPKRTRSSPRIRDKSIRNRLGDNENKRPTLGSRDESGRRNEKRRSLSPRSRAGDSRRRQYNSRYDEPRSSAHGSSSSRRETSHGRSSRRSRETDRDRYRHRRDRS</sequence>
<keyword evidence="1" id="KW-0175">Coiled coil</keyword>
<proteinExistence type="predicted"/>
<feature type="compositionally biased region" description="Basic and acidic residues" evidence="2">
    <location>
        <begin position="844"/>
        <end position="869"/>
    </location>
</feature>
<feature type="region of interest" description="Disordered" evidence="2">
    <location>
        <begin position="844"/>
        <end position="907"/>
    </location>
</feature>
<feature type="compositionally biased region" description="Basic and acidic residues" evidence="2">
    <location>
        <begin position="795"/>
        <end position="811"/>
    </location>
</feature>
<dbReference type="Proteomes" id="UP001347796">
    <property type="component" value="Unassembled WGS sequence"/>
</dbReference>
<evidence type="ECO:0008006" key="5">
    <source>
        <dbReference type="Google" id="ProtNLM"/>
    </source>
</evidence>
<feature type="region of interest" description="Disordered" evidence="2">
    <location>
        <begin position="328"/>
        <end position="347"/>
    </location>
</feature>
<accession>A0AAN8J6P2</accession>
<feature type="region of interest" description="Disordered" evidence="2">
    <location>
        <begin position="1530"/>
        <end position="1551"/>
    </location>
</feature>
<feature type="coiled-coil region" evidence="1">
    <location>
        <begin position="39"/>
        <end position="66"/>
    </location>
</feature>